<keyword evidence="5" id="KW-1185">Reference proteome</keyword>
<dbReference type="PRINTS" id="PR00081">
    <property type="entry name" value="GDHRDH"/>
</dbReference>
<gene>
    <name evidence="4" type="ORF">N475_03525</name>
</gene>
<dbReference type="AlphaFoldDB" id="A0A166VM74"/>
<dbReference type="PRINTS" id="PR00080">
    <property type="entry name" value="SDRFAMILY"/>
</dbReference>
<organism evidence="4 5">
    <name type="scientific">Pseudoalteromonas luteoviolacea DSM 6061</name>
    <dbReference type="NCBI Taxonomy" id="1365250"/>
    <lineage>
        <taxon>Bacteria</taxon>
        <taxon>Pseudomonadati</taxon>
        <taxon>Pseudomonadota</taxon>
        <taxon>Gammaproteobacteria</taxon>
        <taxon>Alteromonadales</taxon>
        <taxon>Pseudoalteromonadaceae</taxon>
        <taxon>Pseudoalteromonas</taxon>
    </lineage>
</organism>
<dbReference type="GO" id="GO:0016491">
    <property type="term" value="F:oxidoreductase activity"/>
    <property type="evidence" value="ECO:0007669"/>
    <property type="project" value="UniProtKB-KW"/>
</dbReference>
<reference evidence="4 5" key="1">
    <citation type="submission" date="2013-07" db="EMBL/GenBank/DDBJ databases">
        <title>Comparative Genomic and Metabolomic Analysis of Twelve Strains of Pseudoalteromonas luteoviolacea.</title>
        <authorList>
            <person name="Vynne N.G."/>
            <person name="Mansson M."/>
            <person name="Gram L."/>
        </authorList>
    </citation>
    <scope>NUCLEOTIDE SEQUENCE [LARGE SCALE GENOMIC DNA]</scope>
    <source>
        <strain evidence="4 5">DSM 6061</strain>
    </source>
</reference>
<keyword evidence="2" id="KW-0560">Oxidoreductase</keyword>
<dbReference type="RefSeq" id="WP_063365736.1">
    <property type="nucleotide sequence ID" value="NZ_AQHB01000023.1"/>
</dbReference>
<accession>A0A166VM74</accession>
<dbReference type="Proteomes" id="UP000076643">
    <property type="component" value="Unassembled WGS sequence"/>
</dbReference>
<comment type="caution">
    <text evidence="4">The sequence shown here is derived from an EMBL/GenBank/DDBJ whole genome shotgun (WGS) entry which is preliminary data.</text>
</comment>
<evidence type="ECO:0000313" key="4">
    <source>
        <dbReference type="EMBL" id="KZN33170.1"/>
    </source>
</evidence>
<dbReference type="Pfam" id="PF00106">
    <property type="entry name" value="adh_short"/>
    <property type="match status" value="1"/>
</dbReference>
<evidence type="ECO:0000256" key="3">
    <source>
        <dbReference type="RuleBase" id="RU000363"/>
    </source>
</evidence>
<proteinExistence type="inferred from homology"/>
<evidence type="ECO:0008006" key="6">
    <source>
        <dbReference type="Google" id="ProtNLM"/>
    </source>
</evidence>
<name>A0A166VM74_9GAMM</name>
<dbReference type="SUPFAM" id="SSF51735">
    <property type="entry name" value="NAD(P)-binding Rossmann-fold domains"/>
    <property type="match status" value="1"/>
</dbReference>
<evidence type="ECO:0000313" key="5">
    <source>
        <dbReference type="Proteomes" id="UP000076643"/>
    </source>
</evidence>
<dbReference type="PROSITE" id="PS00061">
    <property type="entry name" value="ADH_SHORT"/>
    <property type="match status" value="1"/>
</dbReference>
<evidence type="ECO:0000256" key="1">
    <source>
        <dbReference type="ARBA" id="ARBA00006484"/>
    </source>
</evidence>
<dbReference type="InterPro" id="IPR036291">
    <property type="entry name" value="NAD(P)-bd_dom_sf"/>
</dbReference>
<dbReference type="PANTHER" id="PTHR44196:SF1">
    <property type="entry name" value="DEHYDROGENASE_REDUCTASE SDR FAMILY MEMBER 7B"/>
    <property type="match status" value="1"/>
</dbReference>
<sequence length="244" mass="26601">MNLKDKIIVITGGTSGVGRQLVASLCQHNTVIVIARPSHRLTQLAKTHHNINVYSADLADPCHYQPLVASIKQEFPAIDILINNAAIQHTATFTEPNFDYDTISQEINVNFNAICSLSYLFIPVLAKAKEGAAILNVNSGLALVPKKTSAVYCASKAAMNIFSQSLSYQLEDTQIDVLQAFLPLVNTPMTQGRQSSKLTPEQAAEKIIDGLKRRVPINNIGKIKLLRAVNAFVPGLAKNLLKRS</sequence>
<evidence type="ECO:0000256" key="2">
    <source>
        <dbReference type="ARBA" id="ARBA00023002"/>
    </source>
</evidence>
<dbReference type="PATRIC" id="fig|1365250.3.peg.3796"/>
<dbReference type="GO" id="GO:0016020">
    <property type="term" value="C:membrane"/>
    <property type="evidence" value="ECO:0007669"/>
    <property type="project" value="TreeGrafter"/>
</dbReference>
<dbReference type="InterPro" id="IPR020904">
    <property type="entry name" value="Sc_DH/Rdtase_CS"/>
</dbReference>
<comment type="similarity">
    <text evidence="1 3">Belongs to the short-chain dehydrogenases/reductases (SDR) family.</text>
</comment>
<dbReference type="PANTHER" id="PTHR44196">
    <property type="entry name" value="DEHYDROGENASE/REDUCTASE SDR FAMILY MEMBER 7B"/>
    <property type="match status" value="1"/>
</dbReference>
<dbReference type="Gene3D" id="3.40.50.720">
    <property type="entry name" value="NAD(P)-binding Rossmann-like Domain"/>
    <property type="match status" value="1"/>
</dbReference>
<dbReference type="EMBL" id="AUYB01000125">
    <property type="protein sequence ID" value="KZN33170.1"/>
    <property type="molecule type" value="Genomic_DNA"/>
</dbReference>
<protein>
    <recommendedName>
        <fullName evidence="6">Short-chain dehydrogenase</fullName>
    </recommendedName>
</protein>
<dbReference type="InterPro" id="IPR002347">
    <property type="entry name" value="SDR_fam"/>
</dbReference>